<evidence type="ECO:0000256" key="6">
    <source>
        <dbReference type="ARBA" id="ARBA00022882"/>
    </source>
</evidence>
<evidence type="ECO:0000313" key="16">
    <source>
        <dbReference type="Proteomes" id="UP001501321"/>
    </source>
</evidence>
<evidence type="ECO:0000256" key="9">
    <source>
        <dbReference type="ARBA" id="ARBA00023065"/>
    </source>
</evidence>
<comment type="caution">
    <text evidence="15">The sequence shown here is derived from an EMBL/GenBank/DDBJ whole genome shotgun (WGS) entry which is preliminary data.</text>
</comment>
<evidence type="ECO:0000256" key="12">
    <source>
        <dbReference type="SAM" id="MobiDB-lite"/>
    </source>
</evidence>
<sequence>MLKHGHTGPEAGPRPWQQRAYTIIFLSDTPAGRGFDVALIGTILLGVVLAVLDSFDGIVGPLEQGLQGLEWLVTGLFTLEYGWRLACVRRPSRYVLSFWGLVDLAALLPGYLALLFPGAIFLSAIRILRILRIFQVLNLAGYLGAEWHLVSTLWHSRQRILVFLLSLSTLICLMGTLIFVIEGPEHGFTSIPTGMYWAVITVTTVGYGDLVPHSVLGKLLACLVMLVGYAIIAVPSGLVTAKVVGQQLNDQRRCGGCGHQGHAADARFCRRCGSALPLPQGRRASDRAASHSADQETH</sequence>
<organism evidence="15 16">
    <name type="scientific">Pseudaeromonas paramecii</name>
    <dbReference type="NCBI Taxonomy" id="2138166"/>
    <lineage>
        <taxon>Bacteria</taxon>
        <taxon>Pseudomonadati</taxon>
        <taxon>Pseudomonadota</taxon>
        <taxon>Gammaproteobacteria</taxon>
        <taxon>Aeromonadales</taxon>
        <taxon>Aeromonadaceae</taxon>
        <taxon>Pseudaeromonas</taxon>
    </lineage>
</organism>
<evidence type="ECO:0000256" key="2">
    <source>
        <dbReference type="ARBA" id="ARBA00022448"/>
    </source>
</evidence>
<keyword evidence="11" id="KW-0407">Ion channel</keyword>
<evidence type="ECO:0000256" key="13">
    <source>
        <dbReference type="SAM" id="Phobius"/>
    </source>
</evidence>
<dbReference type="PANTHER" id="PTHR11537:SF254">
    <property type="entry name" value="POTASSIUM VOLTAGE-GATED CHANNEL PROTEIN SHAB"/>
    <property type="match status" value="1"/>
</dbReference>
<keyword evidence="5" id="KW-0631">Potassium channel</keyword>
<dbReference type="InterPro" id="IPR028325">
    <property type="entry name" value="VG_K_chnl"/>
</dbReference>
<evidence type="ECO:0000256" key="4">
    <source>
        <dbReference type="ARBA" id="ARBA00022692"/>
    </source>
</evidence>
<keyword evidence="6" id="KW-0851">Voltage-gated channel</keyword>
<feature type="region of interest" description="Disordered" evidence="12">
    <location>
        <begin position="279"/>
        <end position="298"/>
    </location>
</feature>
<name>A0ABP8Q3E7_9GAMM</name>
<proteinExistence type="predicted"/>
<dbReference type="SUPFAM" id="SSF81324">
    <property type="entry name" value="Voltage-gated potassium channels"/>
    <property type="match status" value="1"/>
</dbReference>
<keyword evidence="2" id="KW-0813">Transport</keyword>
<evidence type="ECO:0000259" key="14">
    <source>
        <dbReference type="Pfam" id="PF00520"/>
    </source>
</evidence>
<dbReference type="PRINTS" id="PR00169">
    <property type="entry name" value="KCHANNEL"/>
</dbReference>
<gene>
    <name evidence="15" type="ORF">GCM10023095_13770</name>
</gene>
<feature type="compositionally biased region" description="Basic and acidic residues" evidence="12">
    <location>
        <begin position="283"/>
        <end position="298"/>
    </location>
</feature>
<evidence type="ECO:0000256" key="3">
    <source>
        <dbReference type="ARBA" id="ARBA00022538"/>
    </source>
</evidence>
<feature type="transmembrane region" description="Helical" evidence="13">
    <location>
        <begin position="160"/>
        <end position="181"/>
    </location>
</feature>
<feature type="transmembrane region" description="Helical" evidence="13">
    <location>
        <begin position="98"/>
        <end position="125"/>
    </location>
</feature>
<evidence type="ECO:0000256" key="8">
    <source>
        <dbReference type="ARBA" id="ARBA00022989"/>
    </source>
</evidence>
<evidence type="ECO:0000256" key="10">
    <source>
        <dbReference type="ARBA" id="ARBA00023136"/>
    </source>
</evidence>
<dbReference type="PANTHER" id="PTHR11537">
    <property type="entry name" value="VOLTAGE-GATED POTASSIUM CHANNEL"/>
    <property type="match status" value="1"/>
</dbReference>
<keyword evidence="7" id="KW-0630">Potassium</keyword>
<feature type="transmembrane region" description="Helical" evidence="13">
    <location>
        <begin position="219"/>
        <end position="239"/>
    </location>
</feature>
<reference evidence="16" key="1">
    <citation type="journal article" date="2019" name="Int. J. Syst. Evol. Microbiol.">
        <title>The Global Catalogue of Microorganisms (GCM) 10K type strain sequencing project: providing services to taxonomists for standard genome sequencing and annotation.</title>
        <authorList>
            <consortium name="The Broad Institute Genomics Platform"/>
            <consortium name="The Broad Institute Genome Sequencing Center for Infectious Disease"/>
            <person name="Wu L."/>
            <person name="Ma J."/>
        </authorList>
    </citation>
    <scope>NUCLEOTIDE SEQUENCE [LARGE SCALE GENOMIC DNA]</scope>
    <source>
        <strain evidence="16">JCM 32226</strain>
    </source>
</reference>
<dbReference type="Proteomes" id="UP001501321">
    <property type="component" value="Unassembled WGS sequence"/>
</dbReference>
<evidence type="ECO:0000313" key="15">
    <source>
        <dbReference type="EMBL" id="GAA4497338.1"/>
    </source>
</evidence>
<keyword evidence="10 13" id="KW-0472">Membrane</keyword>
<dbReference type="RefSeq" id="WP_345011380.1">
    <property type="nucleotide sequence ID" value="NZ_BAABFC010000009.1"/>
</dbReference>
<dbReference type="InterPro" id="IPR027359">
    <property type="entry name" value="Volt_channel_dom_sf"/>
</dbReference>
<feature type="transmembrane region" description="Helical" evidence="13">
    <location>
        <begin position="187"/>
        <end position="207"/>
    </location>
</feature>
<keyword evidence="8 13" id="KW-1133">Transmembrane helix</keyword>
<evidence type="ECO:0000256" key="7">
    <source>
        <dbReference type="ARBA" id="ARBA00022958"/>
    </source>
</evidence>
<feature type="transmembrane region" description="Helical" evidence="13">
    <location>
        <begin position="34"/>
        <end position="52"/>
    </location>
</feature>
<feature type="domain" description="Ion transport" evidence="14">
    <location>
        <begin position="35"/>
        <end position="246"/>
    </location>
</feature>
<comment type="subcellular location">
    <subcellularLocation>
        <location evidence="1">Membrane</location>
        <topology evidence="1">Multi-pass membrane protein</topology>
    </subcellularLocation>
</comment>
<dbReference type="EMBL" id="BAABFC010000009">
    <property type="protein sequence ID" value="GAA4497338.1"/>
    <property type="molecule type" value="Genomic_DNA"/>
</dbReference>
<evidence type="ECO:0000256" key="5">
    <source>
        <dbReference type="ARBA" id="ARBA00022826"/>
    </source>
</evidence>
<dbReference type="Gene3D" id="1.20.120.350">
    <property type="entry name" value="Voltage-gated potassium channels. Chain C"/>
    <property type="match status" value="1"/>
</dbReference>
<keyword evidence="4 13" id="KW-0812">Transmembrane</keyword>
<keyword evidence="9" id="KW-0406">Ion transport</keyword>
<dbReference type="Pfam" id="PF00520">
    <property type="entry name" value="Ion_trans"/>
    <property type="match status" value="1"/>
</dbReference>
<evidence type="ECO:0000256" key="1">
    <source>
        <dbReference type="ARBA" id="ARBA00004141"/>
    </source>
</evidence>
<accession>A0ABP8Q3E7</accession>
<keyword evidence="16" id="KW-1185">Reference proteome</keyword>
<protein>
    <submittedName>
        <fullName evidence="15">Ion transporter</fullName>
    </submittedName>
</protein>
<dbReference type="InterPro" id="IPR005821">
    <property type="entry name" value="Ion_trans_dom"/>
</dbReference>
<dbReference type="Gene3D" id="1.10.287.70">
    <property type="match status" value="1"/>
</dbReference>
<keyword evidence="3" id="KW-0633">Potassium transport</keyword>
<evidence type="ECO:0000256" key="11">
    <source>
        <dbReference type="ARBA" id="ARBA00023303"/>
    </source>
</evidence>